<accession>A0A146KB18</accession>
<evidence type="ECO:0000256" key="2">
    <source>
        <dbReference type="ARBA" id="ARBA00022679"/>
    </source>
</evidence>
<comment type="similarity">
    <text evidence="10">Belongs to the DHHC palmitoyltransferase family.</text>
</comment>
<keyword evidence="3 10" id="KW-0812">Transmembrane</keyword>
<proteinExistence type="inferred from homology"/>
<evidence type="ECO:0000259" key="11">
    <source>
        <dbReference type="Pfam" id="PF01529"/>
    </source>
</evidence>
<feature type="domain" description="Palmitoyltransferase DHHC" evidence="11">
    <location>
        <begin position="97"/>
        <end position="223"/>
    </location>
</feature>
<evidence type="ECO:0000256" key="1">
    <source>
        <dbReference type="ARBA" id="ARBA00004127"/>
    </source>
</evidence>
<sequence>LHFKHCIIGTSVRNQSIAVSQFVMSCIFTCLAILNVFPKIVEIILLTFTALLAFANVYLYLKTGFMDPGVLPSEKRGLTETQMLNSAQNIEYQQYFNYNNQCYTCLVNKAPGSSHCQWCDQCVVLFDHCCQWISCIGIRNYFYYLLSLVSTIIYCFFLVIVNIVTIVFIFVFEYNNPCFNSIWATLFIGGYSIAAAWGGSFCFWLALRHYKRLRMNVTTKGFLQPEKAHGKNLVETYVGNDFQELKNQCRQKLGLKINEKYIGFQRAFYGRRFPIVRFKGMIEAEELSWCWTIAFTK</sequence>
<dbReference type="PANTHER" id="PTHR22883:SF43">
    <property type="entry name" value="PALMITOYLTRANSFERASE APP"/>
    <property type="match status" value="1"/>
</dbReference>
<dbReference type="PANTHER" id="PTHR22883">
    <property type="entry name" value="ZINC FINGER DHHC DOMAIN CONTAINING PROTEIN"/>
    <property type="match status" value="1"/>
</dbReference>
<keyword evidence="5 10" id="KW-0472">Membrane</keyword>
<dbReference type="AlphaFoldDB" id="A0A146KB18"/>
<keyword evidence="4 10" id="KW-1133">Transmembrane helix</keyword>
<evidence type="ECO:0000256" key="4">
    <source>
        <dbReference type="ARBA" id="ARBA00022989"/>
    </source>
</evidence>
<dbReference type="InterPro" id="IPR039859">
    <property type="entry name" value="PFA4/ZDH16/20/ERF2-like"/>
</dbReference>
<dbReference type="PROSITE" id="PS50216">
    <property type="entry name" value="DHHC"/>
    <property type="match status" value="1"/>
</dbReference>
<feature type="transmembrane region" description="Helical" evidence="10">
    <location>
        <begin position="17"/>
        <end position="37"/>
    </location>
</feature>
<feature type="transmembrane region" description="Helical" evidence="10">
    <location>
        <begin position="182"/>
        <end position="207"/>
    </location>
</feature>
<evidence type="ECO:0000313" key="12">
    <source>
        <dbReference type="EMBL" id="JAP92671.1"/>
    </source>
</evidence>
<comment type="domain">
    <text evidence="10">The DHHC domain is required for palmitoyltransferase activity.</text>
</comment>
<evidence type="ECO:0000256" key="5">
    <source>
        <dbReference type="ARBA" id="ARBA00023136"/>
    </source>
</evidence>
<dbReference type="EMBL" id="GDID01003935">
    <property type="protein sequence ID" value="JAP92671.1"/>
    <property type="molecule type" value="Transcribed_RNA"/>
</dbReference>
<gene>
    <name evidence="12" type="ORF">TPC1_15312</name>
</gene>
<feature type="non-terminal residue" evidence="12">
    <location>
        <position position="1"/>
    </location>
</feature>
<evidence type="ECO:0000256" key="9">
    <source>
        <dbReference type="ARBA" id="ARBA00048048"/>
    </source>
</evidence>
<keyword evidence="6" id="KW-0564">Palmitate</keyword>
<name>A0A146KB18_9EUKA</name>
<reference evidence="12" key="1">
    <citation type="submission" date="2015-07" db="EMBL/GenBank/DDBJ databases">
        <title>Adaptation to a free-living lifestyle via gene acquisitions in the diplomonad Trepomonas sp. PC1.</title>
        <authorList>
            <person name="Xu F."/>
            <person name="Jerlstrom-Hultqvist J."/>
            <person name="Kolisko M."/>
            <person name="Simpson A.G.B."/>
            <person name="Roger A.J."/>
            <person name="Svard S.G."/>
            <person name="Andersson J.O."/>
        </authorList>
    </citation>
    <scope>NUCLEOTIDE SEQUENCE</scope>
    <source>
        <strain evidence="12">PC1</strain>
    </source>
</reference>
<dbReference type="GO" id="GO:0019706">
    <property type="term" value="F:protein-cysteine S-palmitoyltransferase activity"/>
    <property type="evidence" value="ECO:0007669"/>
    <property type="project" value="UniProtKB-EC"/>
</dbReference>
<dbReference type="EC" id="2.3.1.225" evidence="10"/>
<feature type="transmembrane region" description="Helical" evidence="10">
    <location>
        <begin position="141"/>
        <end position="170"/>
    </location>
</feature>
<organism evidence="12">
    <name type="scientific">Trepomonas sp. PC1</name>
    <dbReference type="NCBI Taxonomy" id="1076344"/>
    <lineage>
        <taxon>Eukaryota</taxon>
        <taxon>Metamonada</taxon>
        <taxon>Diplomonadida</taxon>
        <taxon>Hexamitidae</taxon>
        <taxon>Hexamitinae</taxon>
        <taxon>Trepomonas</taxon>
    </lineage>
</organism>
<dbReference type="GO" id="GO:0006612">
    <property type="term" value="P:protein targeting to membrane"/>
    <property type="evidence" value="ECO:0007669"/>
    <property type="project" value="TreeGrafter"/>
</dbReference>
<evidence type="ECO:0000256" key="7">
    <source>
        <dbReference type="ARBA" id="ARBA00023288"/>
    </source>
</evidence>
<evidence type="ECO:0000256" key="8">
    <source>
        <dbReference type="ARBA" id="ARBA00023315"/>
    </source>
</evidence>
<evidence type="ECO:0000256" key="6">
    <source>
        <dbReference type="ARBA" id="ARBA00023139"/>
    </source>
</evidence>
<evidence type="ECO:0000256" key="3">
    <source>
        <dbReference type="ARBA" id="ARBA00022692"/>
    </source>
</evidence>
<dbReference type="InterPro" id="IPR001594">
    <property type="entry name" value="Palmitoyltrfase_DHHC"/>
</dbReference>
<dbReference type="Pfam" id="PF01529">
    <property type="entry name" value="DHHC"/>
    <property type="match status" value="1"/>
</dbReference>
<comment type="subcellular location">
    <subcellularLocation>
        <location evidence="1">Endomembrane system</location>
        <topology evidence="1">Multi-pass membrane protein</topology>
    </subcellularLocation>
</comment>
<keyword evidence="2 10" id="KW-0808">Transferase</keyword>
<evidence type="ECO:0000256" key="10">
    <source>
        <dbReference type="RuleBase" id="RU079119"/>
    </source>
</evidence>
<comment type="catalytic activity">
    <reaction evidence="9 10">
        <text>L-cysteinyl-[protein] + hexadecanoyl-CoA = S-hexadecanoyl-L-cysteinyl-[protein] + CoA</text>
        <dbReference type="Rhea" id="RHEA:36683"/>
        <dbReference type="Rhea" id="RHEA-COMP:10131"/>
        <dbReference type="Rhea" id="RHEA-COMP:11032"/>
        <dbReference type="ChEBI" id="CHEBI:29950"/>
        <dbReference type="ChEBI" id="CHEBI:57287"/>
        <dbReference type="ChEBI" id="CHEBI:57379"/>
        <dbReference type="ChEBI" id="CHEBI:74151"/>
        <dbReference type="EC" id="2.3.1.225"/>
    </reaction>
</comment>
<dbReference type="GO" id="GO:0005794">
    <property type="term" value="C:Golgi apparatus"/>
    <property type="evidence" value="ECO:0007669"/>
    <property type="project" value="TreeGrafter"/>
</dbReference>
<feature type="transmembrane region" description="Helical" evidence="10">
    <location>
        <begin position="43"/>
        <end position="61"/>
    </location>
</feature>
<dbReference type="GO" id="GO:0005783">
    <property type="term" value="C:endoplasmic reticulum"/>
    <property type="evidence" value="ECO:0007669"/>
    <property type="project" value="TreeGrafter"/>
</dbReference>
<keyword evidence="7" id="KW-0449">Lipoprotein</keyword>
<protein>
    <recommendedName>
        <fullName evidence="10">Palmitoyltransferase</fullName>
        <ecNumber evidence="10">2.3.1.225</ecNumber>
    </recommendedName>
</protein>
<keyword evidence="8 10" id="KW-0012">Acyltransferase</keyword>